<organism evidence="1 2">
    <name type="scientific">Opisthorchis viverrini</name>
    <name type="common">Southeast Asian liver fluke</name>
    <dbReference type="NCBI Taxonomy" id="6198"/>
    <lineage>
        <taxon>Eukaryota</taxon>
        <taxon>Metazoa</taxon>
        <taxon>Spiralia</taxon>
        <taxon>Lophotrochozoa</taxon>
        <taxon>Platyhelminthes</taxon>
        <taxon>Trematoda</taxon>
        <taxon>Digenea</taxon>
        <taxon>Opisthorchiida</taxon>
        <taxon>Opisthorchiata</taxon>
        <taxon>Opisthorchiidae</taxon>
        <taxon>Opisthorchis</taxon>
    </lineage>
</organism>
<protein>
    <submittedName>
        <fullName evidence="1">Uncharacterized protein</fullName>
    </submittedName>
</protein>
<dbReference type="KEGG" id="ovi:T265_01250"/>
<dbReference type="RefSeq" id="XP_009163499.1">
    <property type="nucleotide sequence ID" value="XM_009165235.1"/>
</dbReference>
<reference evidence="1 2" key="1">
    <citation type="submission" date="2013-11" db="EMBL/GenBank/DDBJ databases">
        <title>Opisthorchis viverrini - life in the bile duct.</title>
        <authorList>
            <person name="Young N.D."/>
            <person name="Nagarajan N."/>
            <person name="Lin S.J."/>
            <person name="Korhonen P.K."/>
            <person name="Jex A.R."/>
            <person name="Hall R.S."/>
            <person name="Safavi-Hemami H."/>
            <person name="Kaewkong W."/>
            <person name="Bertrand D."/>
            <person name="Gao S."/>
            <person name="Seet Q."/>
            <person name="Wongkham S."/>
            <person name="Teh B.T."/>
            <person name="Wongkham C."/>
            <person name="Intapan P.M."/>
            <person name="Maleewong W."/>
            <person name="Yang X."/>
            <person name="Hu M."/>
            <person name="Wang Z."/>
            <person name="Hofmann A."/>
            <person name="Sternberg P.W."/>
            <person name="Tan P."/>
            <person name="Wang J."/>
            <person name="Gasser R.B."/>
        </authorList>
    </citation>
    <scope>NUCLEOTIDE SEQUENCE [LARGE SCALE GENOMIC DNA]</scope>
</reference>
<evidence type="ECO:0000313" key="2">
    <source>
        <dbReference type="Proteomes" id="UP000054324"/>
    </source>
</evidence>
<evidence type="ECO:0000313" key="1">
    <source>
        <dbReference type="EMBL" id="KER32767.1"/>
    </source>
</evidence>
<sequence length="88" mass="10175">MLTRMTHHSRGSIPIIAQEKNGYHQRFRTSDKLDMDEDMEEELLSSREYSSHGRVKHVARIKANCGTNSLKQLMNEEVSFSRSLVPDI</sequence>
<name>A0A075A3D8_OPIVI</name>
<dbReference type="CTD" id="20315438"/>
<dbReference type="Proteomes" id="UP000054324">
    <property type="component" value="Unassembled WGS sequence"/>
</dbReference>
<dbReference type="GeneID" id="20315438"/>
<dbReference type="EMBL" id="KL596631">
    <property type="protein sequence ID" value="KER32767.1"/>
    <property type="molecule type" value="Genomic_DNA"/>
</dbReference>
<keyword evidence="2" id="KW-1185">Reference proteome</keyword>
<accession>A0A075A3D8</accession>
<proteinExistence type="predicted"/>
<gene>
    <name evidence="1" type="ORF">T265_01250</name>
</gene>
<dbReference type="AlphaFoldDB" id="A0A075A3D8"/>